<keyword evidence="2" id="KW-1185">Reference proteome</keyword>
<name>A0ABW0XEJ0_9ACTN</name>
<comment type="caution">
    <text evidence="1">The sequence shown here is derived from an EMBL/GenBank/DDBJ whole genome shotgun (WGS) entry which is preliminary data.</text>
</comment>
<proteinExistence type="predicted"/>
<accession>A0ABW0XEJ0</accession>
<reference evidence="2" key="1">
    <citation type="journal article" date="2019" name="Int. J. Syst. Evol. Microbiol.">
        <title>The Global Catalogue of Microorganisms (GCM) 10K type strain sequencing project: providing services to taxonomists for standard genome sequencing and annotation.</title>
        <authorList>
            <consortium name="The Broad Institute Genomics Platform"/>
            <consortium name="The Broad Institute Genome Sequencing Center for Infectious Disease"/>
            <person name="Wu L."/>
            <person name="Ma J."/>
        </authorList>
    </citation>
    <scope>NUCLEOTIDE SEQUENCE [LARGE SCALE GENOMIC DNA]</scope>
    <source>
        <strain evidence="2">CGMCC 4.1437</strain>
    </source>
</reference>
<dbReference type="RefSeq" id="WP_380229168.1">
    <property type="nucleotide sequence ID" value="NZ_JBHSOF010000058.1"/>
</dbReference>
<evidence type="ECO:0000313" key="1">
    <source>
        <dbReference type="EMBL" id="MFC5667504.1"/>
    </source>
</evidence>
<sequence>MSAIAATQVSAAGALLAILSAHRTLPTPAAELVETRLSGGDLAWGVRLSLHNGLDHFEQWRATLCLPAADVDHRHSRSSTLAWLIVIGTVHGVPVELVGYYDPAPGEEELS</sequence>
<protein>
    <submittedName>
        <fullName evidence="1">Uncharacterized protein</fullName>
    </submittedName>
</protein>
<evidence type="ECO:0000313" key="2">
    <source>
        <dbReference type="Proteomes" id="UP001595975"/>
    </source>
</evidence>
<dbReference type="EMBL" id="JBHSOF010000058">
    <property type="protein sequence ID" value="MFC5667504.1"/>
    <property type="molecule type" value="Genomic_DNA"/>
</dbReference>
<dbReference type="Proteomes" id="UP001595975">
    <property type="component" value="Unassembled WGS sequence"/>
</dbReference>
<gene>
    <name evidence="1" type="ORF">ACFP3U_31610</name>
</gene>
<organism evidence="1 2">
    <name type="scientific">Kitasatospora misakiensis</name>
    <dbReference type="NCBI Taxonomy" id="67330"/>
    <lineage>
        <taxon>Bacteria</taxon>
        <taxon>Bacillati</taxon>
        <taxon>Actinomycetota</taxon>
        <taxon>Actinomycetes</taxon>
        <taxon>Kitasatosporales</taxon>
        <taxon>Streptomycetaceae</taxon>
        <taxon>Kitasatospora</taxon>
    </lineage>
</organism>